<evidence type="ECO:0000313" key="7">
    <source>
        <dbReference type="Proteomes" id="UP000199459"/>
    </source>
</evidence>
<dbReference type="PROSITE" id="PS51898">
    <property type="entry name" value="TYR_RECOMBINASE"/>
    <property type="match status" value="1"/>
</dbReference>
<dbReference type="InterPro" id="IPR011010">
    <property type="entry name" value="DNA_brk_join_enz"/>
</dbReference>
<dbReference type="GO" id="GO:0006310">
    <property type="term" value="P:DNA recombination"/>
    <property type="evidence" value="ECO:0007669"/>
    <property type="project" value="UniProtKB-KW"/>
</dbReference>
<reference evidence="6 7" key="1">
    <citation type="submission" date="2016-10" db="EMBL/GenBank/DDBJ databases">
        <authorList>
            <person name="de Groot N.N."/>
        </authorList>
    </citation>
    <scope>NUCLEOTIDE SEQUENCE [LARGE SCALE GENOMIC DNA]</scope>
    <source>
        <strain evidence="6 7">Nm22</strain>
    </source>
</reference>
<dbReference type="Pfam" id="PF00589">
    <property type="entry name" value="Phage_integrase"/>
    <property type="match status" value="1"/>
</dbReference>
<protein>
    <submittedName>
        <fullName evidence="6">Phage integrase family protein</fullName>
    </submittedName>
</protein>
<dbReference type="InterPro" id="IPR013762">
    <property type="entry name" value="Integrase-like_cat_sf"/>
</dbReference>
<evidence type="ECO:0000256" key="2">
    <source>
        <dbReference type="ARBA" id="ARBA00022908"/>
    </source>
</evidence>
<organism evidence="6 7">
    <name type="scientific">Nitrosomonas marina</name>
    <dbReference type="NCBI Taxonomy" id="917"/>
    <lineage>
        <taxon>Bacteria</taxon>
        <taxon>Pseudomonadati</taxon>
        <taxon>Pseudomonadota</taxon>
        <taxon>Betaproteobacteria</taxon>
        <taxon>Nitrosomonadales</taxon>
        <taxon>Nitrosomonadaceae</taxon>
        <taxon>Nitrosomonas</taxon>
    </lineage>
</organism>
<dbReference type="PANTHER" id="PTHR30349">
    <property type="entry name" value="PHAGE INTEGRASE-RELATED"/>
    <property type="match status" value="1"/>
</dbReference>
<dbReference type="SUPFAM" id="SSF56349">
    <property type="entry name" value="DNA breaking-rejoining enzymes"/>
    <property type="match status" value="1"/>
</dbReference>
<dbReference type="Proteomes" id="UP000199459">
    <property type="component" value="Unassembled WGS sequence"/>
</dbReference>
<dbReference type="Gene3D" id="1.10.443.10">
    <property type="entry name" value="Intergrase catalytic core"/>
    <property type="match status" value="1"/>
</dbReference>
<name>A0A1H8GKT6_9PROT</name>
<comment type="similarity">
    <text evidence="1">Belongs to the 'phage' integrase family.</text>
</comment>
<dbReference type="EMBL" id="FOCP01000018">
    <property type="protein sequence ID" value="SEN44439.1"/>
    <property type="molecule type" value="Genomic_DNA"/>
</dbReference>
<gene>
    <name evidence="6" type="ORF">SAMN05216325_11873</name>
</gene>
<dbReference type="GO" id="GO:0003677">
    <property type="term" value="F:DNA binding"/>
    <property type="evidence" value="ECO:0007669"/>
    <property type="project" value="UniProtKB-KW"/>
</dbReference>
<accession>A0A1H8GKT6</accession>
<feature type="domain" description="Tyr recombinase" evidence="5">
    <location>
        <begin position="167"/>
        <end position="341"/>
    </location>
</feature>
<dbReference type="RefSeq" id="WP_090633425.1">
    <property type="nucleotide sequence ID" value="NZ_FOCP01000018.1"/>
</dbReference>
<dbReference type="InterPro" id="IPR002104">
    <property type="entry name" value="Integrase_catalytic"/>
</dbReference>
<keyword evidence="3" id="KW-0238">DNA-binding</keyword>
<keyword evidence="2" id="KW-0229">DNA integration</keyword>
<dbReference type="InterPro" id="IPR010998">
    <property type="entry name" value="Integrase_recombinase_N"/>
</dbReference>
<dbReference type="AlphaFoldDB" id="A0A1H8GKT6"/>
<evidence type="ECO:0000256" key="3">
    <source>
        <dbReference type="ARBA" id="ARBA00023125"/>
    </source>
</evidence>
<keyword evidence="4" id="KW-0233">DNA recombination</keyword>
<evidence type="ECO:0000313" key="6">
    <source>
        <dbReference type="EMBL" id="SEN44439.1"/>
    </source>
</evidence>
<evidence type="ECO:0000256" key="4">
    <source>
        <dbReference type="ARBA" id="ARBA00023172"/>
    </source>
</evidence>
<dbReference type="OrthoDB" id="662444at2"/>
<proteinExistence type="inferred from homology"/>
<sequence length="341" mass="39329">MGRKPSVNFNLPPHLRARKSSSGKIYYYFDTGGKPRKEIPLGSDYALAVKKWSELKVNVTPQHPKIITFRYVAERYIKEVIPTKAPATQKGNMLELSHLFKFFDNPPAPLEKIEPIHIRQYLDWRNVLHANREKALFSHIWNKAREWGYTNRENPCAGIKGFKETGRKSIYIDDKTFSAVYQSASIPLKDAMDLAYLTGQRPSDVLKMRETDITDGCIEIKQNKTGKKLRIRIKGELHLLIQRILARKSTYKIRCFSLIIDETGQPMTLRTLQGHFYRARKAAGIENNEFQLRDLRSKAGTDKTEKSGDIRQAQKLLGHTTISMTEHYVRNRKGDIVEPTK</sequence>
<dbReference type="PANTHER" id="PTHR30349:SF64">
    <property type="entry name" value="PROPHAGE INTEGRASE INTD-RELATED"/>
    <property type="match status" value="1"/>
</dbReference>
<dbReference type="Gene3D" id="1.10.150.130">
    <property type="match status" value="1"/>
</dbReference>
<evidence type="ECO:0000256" key="1">
    <source>
        <dbReference type="ARBA" id="ARBA00008857"/>
    </source>
</evidence>
<evidence type="ECO:0000259" key="5">
    <source>
        <dbReference type="PROSITE" id="PS51898"/>
    </source>
</evidence>
<dbReference type="CDD" id="cd00800">
    <property type="entry name" value="INT_Lambda_C"/>
    <property type="match status" value="1"/>
</dbReference>
<dbReference type="GO" id="GO:0015074">
    <property type="term" value="P:DNA integration"/>
    <property type="evidence" value="ECO:0007669"/>
    <property type="project" value="UniProtKB-KW"/>
</dbReference>
<dbReference type="InterPro" id="IPR050090">
    <property type="entry name" value="Tyrosine_recombinase_XerCD"/>
</dbReference>